<sequence>MRQFGEDFAAHIASGATTLCWCWRIMRTDGVTLGFTDHDVALGFGGTAFVPAHGLDGGEIVQKLGAQTETSEVLGVLHSEAISEDDIALGRYDGARVESWRVNWRDVEQRELIRMDTIGEITREDGVFRAELRSGQHAMNVPRGRLYQHMCDARLGDGRCGKNIETGAFRATAIVTGKPDATSATVSGLEGFAAGWFSHGVARWESGRRVGIEETIVRQDGGTVVFDRPVGDWVEIGDTLTVYAGCDKRFSTCGGKFSNAINFQGFPHIPGNDFVLRYPGTEDRLDGRAVVR</sequence>
<proteinExistence type="predicted"/>
<dbReference type="RefSeq" id="WP_014129958.1">
    <property type="nucleotide sequence ID" value="NC_016078.1"/>
</dbReference>
<dbReference type="AlphaFoldDB" id="G4RE15"/>
<name>G4RE15_PELHB</name>
<dbReference type="InterPro" id="IPR011928">
    <property type="entry name" value="Phage_phiJL001_Gp84"/>
</dbReference>
<dbReference type="Pfam" id="PF09931">
    <property type="entry name" value="Phage_phiJL001_Gp84_N"/>
    <property type="match status" value="1"/>
</dbReference>
<accession>G4RE15</accession>
<dbReference type="eggNOG" id="COG5449">
    <property type="taxonomic scope" value="Bacteria"/>
</dbReference>
<protein>
    <submittedName>
        <fullName evidence="2">FAD/FMN-containing dehydrogenase</fullName>
    </submittedName>
</protein>
<gene>
    <name evidence="2" type="ordered locus">KKY_770</name>
</gene>
<dbReference type="InterPro" id="IPR018964">
    <property type="entry name" value="Phage_phiJL001_Gp84_C"/>
</dbReference>
<dbReference type="Proteomes" id="UP000008850">
    <property type="component" value="Chromosome"/>
</dbReference>
<dbReference type="KEGG" id="phl:KKY_770"/>
<evidence type="ECO:0000313" key="3">
    <source>
        <dbReference type="Proteomes" id="UP000008850"/>
    </source>
</evidence>
<evidence type="ECO:0000313" key="2">
    <source>
        <dbReference type="EMBL" id="AEQ50809.1"/>
    </source>
</evidence>
<dbReference type="NCBIfam" id="TIGR02218">
    <property type="entry name" value="phg_TIGR02218"/>
    <property type="match status" value="1"/>
</dbReference>
<dbReference type="PATRIC" id="fig|1082931.4.peg.764"/>
<organism evidence="2 3">
    <name type="scientific">Pelagibacterium halotolerans (strain DSM 22347 / JCM 15775 / CGMCC 1.7692 / B2)</name>
    <dbReference type="NCBI Taxonomy" id="1082931"/>
    <lineage>
        <taxon>Bacteria</taxon>
        <taxon>Pseudomonadati</taxon>
        <taxon>Pseudomonadota</taxon>
        <taxon>Alphaproteobacteria</taxon>
        <taxon>Hyphomicrobiales</taxon>
        <taxon>Devosiaceae</taxon>
        <taxon>Pelagibacterium</taxon>
    </lineage>
</organism>
<dbReference type="HOGENOM" id="CLU_080134_0_0_5"/>
<dbReference type="STRING" id="1082931.KKY_770"/>
<reference evidence="2 3" key="1">
    <citation type="journal article" date="2012" name="J. Bacteriol.">
        <title>Complete genome sequence of Pelagibacterium halotolerans B2T.</title>
        <authorList>
            <person name="Huo Y.Y."/>
            <person name="Cheng H."/>
            <person name="Han X.F."/>
            <person name="Jiang X.W."/>
            <person name="Sun C."/>
            <person name="Zhang X.Q."/>
            <person name="Zhu X.F."/>
            <person name="Liu Y.F."/>
            <person name="Li P.F."/>
            <person name="Ni P.X."/>
            <person name="Wu M."/>
        </authorList>
    </citation>
    <scope>NUCLEOTIDE SEQUENCE [LARGE SCALE GENOMIC DNA]</scope>
    <source>
        <strain evidence="3">DSM 22347 / JCM 15775 / CGMCC 1.7692 / B2</strain>
    </source>
</reference>
<feature type="domain" description="Bacteriophage phiJL001 Gp84 C-terminal" evidence="1">
    <location>
        <begin position="195"/>
        <end position="273"/>
    </location>
</feature>
<dbReference type="Pfam" id="PF09356">
    <property type="entry name" value="Phage_BR0599"/>
    <property type="match status" value="1"/>
</dbReference>
<evidence type="ECO:0000259" key="1">
    <source>
        <dbReference type="Pfam" id="PF09356"/>
    </source>
</evidence>
<dbReference type="EMBL" id="CP003075">
    <property type="protein sequence ID" value="AEQ50809.1"/>
    <property type="molecule type" value="Genomic_DNA"/>
</dbReference>
<keyword evidence="3" id="KW-1185">Reference proteome</keyword>